<dbReference type="PANTHER" id="PTHR42339:SF1">
    <property type="entry name" value="HISTONE H1"/>
    <property type="match status" value="1"/>
</dbReference>
<feature type="domain" description="DUF7726" evidence="2">
    <location>
        <begin position="32"/>
        <end position="80"/>
    </location>
</feature>
<dbReference type="AlphaFoldDB" id="A0A2P4WYE4"/>
<dbReference type="InterPro" id="IPR056143">
    <property type="entry name" value="DUF7726"/>
</dbReference>
<feature type="region of interest" description="Disordered" evidence="1">
    <location>
        <begin position="80"/>
        <end position="103"/>
    </location>
</feature>
<proteinExistence type="predicted"/>
<keyword evidence="4" id="KW-1185">Reference proteome</keyword>
<accession>A0A2P4WYE4</accession>
<gene>
    <name evidence="3" type="ORF">PHPALM_37049</name>
</gene>
<sequence>MDDTIPSTFMKTTPPVDEEEEYSDGGFDSQDLKYNCNQIRARIRNFLGTKEMTLDEFLKECQVNAGPYYRFMDLNGPNRAKIDKKKQKVNDKKRKATEQREEKAKKVKNGLDLLKRIQVTDLEDDEVYDDCDDIRKKISEFLGEKIVTQTAFLKALGNVSTNSLRSFMSMKRGAGSGAGNIVYRTAYVFFEKKCILEGVKKTKKRLDNEAKQGPDGFELRHDDGKRFYLVLEL</sequence>
<evidence type="ECO:0000313" key="4">
    <source>
        <dbReference type="Proteomes" id="UP000237271"/>
    </source>
</evidence>
<dbReference type="OrthoDB" id="2592504at2759"/>
<evidence type="ECO:0000259" key="2">
    <source>
        <dbReference type="Pfam" id="PF24852"/>
    </source>
</evidence>
<feature type="compositionally biased region" description="Basic residues" evidence="1">
    <location>
        <begin position="82"/>
        <end position="95"/>
    </location>
</feature>
<evidence type="ECO:0000313" key="3">
    <source>
        <dbReference type="EMBL" id="POM58321.1"/>
    </source>
</evidence>
<evidence type="ECO:0000256" key="1">
    <source>
        <dbReference type="SAM" id="MobiDB-lite"/>
    </source>
</evidence>
<feature type="compositionally biased region" description="Polar residues" evidence="1">
    <location>
        <begin position="1"/>
        <end position="11"/>
    </location>
</feature>
<dbReference type="PANTHER" id="PTHR42339">
    <property type="entry name" value="HISTONE H1"/>
    <property type="match status" value="1"/>
</dbReference>
<feature type="domain" description="DUF7726" evidence="2">
    <location>
        <begin position="126"/>
        <end position="200"/>
    </location>
</feature>
<dbReference type="Proteomes" id="UP000237271">
    <property type="component" value="Unassembled WGS sequence"/>
</dbReference>
<organism evidence="3 4">
    <name type="scientific">Phytophthora palmivora</name>
    <dbReference type="NCBI Taxonomy" id="4796"/>
    <lineage>
        <taxon>Eukaryota</taxon>
        <taxon>Sar</taxon>
        <taxon>Stramenopiles</taxon>
        <taxon>Oomycota</taxon>
        <taxon>Peronosporomycetes</taxon>
        <taxon>Peronosporales</taxon>
        <taxon>Peronosporaceae</taxon>
        <taxon>Phytophthora</taxon>
    </lineage>
</organism>
<name>A0A2P4WYE4_9STRA</name>
<dbReference type="Pfam" id="PF24852">
    <property type="entry name" value="DUF7726"/>
    <property type="match status" value="2"/>
</dbReference>
<dbReference type="EMBL" id="NCKW01020279">
    <property type="protein sequence ID" value="POM58321.1"/>
    <property type="molecule type" value="Genomic_DNA"/>
</dbReference>
<feature type="region of interest" description="Disordered" evidence="1">
    <location>
        <begin position="1"/>
        <end position="27"/>
    </location>
</feature>
<reference evidence="3 4" key="1">
    <citation type="journal article" date="2017" name="Genome Biol. Evol.">
        <title>Phytophthora megakarya and P. palmivora, closely related causal agents of cacao black pod rot, underwent increases in genome sizes and gene numbers by different mechanisms.</title>
        <authorList>
            <person name="Ali S.S."/>
            <person name="Shao J."/>
            <person name="Lary D.J."/>
            <person name="Kronmiller B."/>
            <person name="Shen D."/>
            <person name="Strem M.D."/>
            <person name="Amoako-Attah I."/>
            <person name="Akrofi A.Y."/>
            <person name="Begoude B.A."/>
            <person name="Ten Hoopen G.M."/>
            <person name="Coulibaly K."/>
            <person name="Kebe B.I."/>
            <person name="Melnick R.L."/>
            <person name="Guiltinan M.J."/>
            <person name="Tyler B.M."/>
            <person name="Meinhardt L.W."/>
            <person name="Bailey B.A."/>
        </authorList>
    </citation>
    <scope>NUCLEOTIDE SEQUENCE [LARGE SCALE GENOMIC DNA]</scope>
    <source>
        <strain evidence="4">sbr112.9</strain>
    </source>
</reference>
<comment type="caution">
    <text evidence="3">The sequence shown here is derived from an EMBL/GenBank/DDBJ whole genome shotgun (WGS) entry which is preliminary data.</text>
</comment>
<protein>
    <recommendedName>
        <fullName evidence="2">DUF7726 domain-containing protein</fullName>
    </recommendedName>
</protein>